<dbReference type="CTD" id="36376787"/>
<keyword evidence="6" id="KW-0687">Ribonucleoprotein</keyword>
<comment type="subcellular location">
    <subcellularLocation>
        <location evidence="1">Mitochondrion</location>
    </subcellularLocation>
</comment>
<keyword evidence="5" id="KW-0496">Mitochondrion</keyword>
<evidence type="ECO:0000256" key="8">
    <source>
        <dbReference type="ARBA" id="ARBA00042577"/>
    </source>
</evidence>
<dbReference type="NCBIfam" id="TIGR01031">
    <property type="entry name" value="rpmF_bact"/>
    <property type="match status" value="1"/>
</dbReference>
<evidence type="ECO:0000313" key="11">
    <source>
        <dbReference type="Proteomes" id="UP000035682"/>
    </source>
</evidence>
<keyword evidence="3" id="KW-0809">Transit peptide</keyword>
<evidence type="ECO:0000256" key="2">
    <source>
        <dbReference type="ARBA" id="ARBA00008560"/>
    </source>
</evidence>
<organism evidence="10">
    <name type="scientific">Strongyloides ratti</name>
    <name type="common">Parasitic roundworm</name>
    <dbReference type="NCBI Taxonomy" id="34506"/>
    <lineage>
        <taxon>Eukaryota</taxon>
        <taxon>Metazoa</taxon>
        <taxon>Ecdysozoa</taxon>
        <taxon>Nematoda</taxon>
        <taxon>Chromadorea</taxon>
        <taxon>Rhabditida</taxon>
        <taxon>Tylenchina</taxon>
        <taxon>Panagrolaimomorpha</taxon>
        <taxon>Strongyloidoidea</taxon>
        <taxon>Strongyloididae</taxon>
        <taxon>Strongyloides</taxon>
    </lineage>
</organism>
<gene>
    <name evidence="10 12 13" type="ORF">SRAE_1000267600</name>
</gene>
<dbReference type="Proteomes" id="UP000035682">
    <property type="component" value="Unplaced"/>
</dbReference>
<proteinExistence type="inferred from homology"/>
<dbReference type="OrthoDB" id="2014905at2759"/>
<protein>
    <recommendedName>
        <fullName evidence="7">Large ribosomal subunit protein bL32m</fullName>
    </recommendedName>
    <alternativeName>
        <fullName evidence="8">39S ribosomal protein L32, mitochondrial</fullName>
    </alternativeName>
</protein>
<comment type="similarity">
    <text evidence="2">Belongs to the bacterial ribosomal protein bL32 family.</text>
</comment>
<evidence type="ECO:0000256" key="1">
    <source>
        <dbReference type="ARBA" id="ARBA00004173"/>
    </source>
</evidence>
<evidence type="ECO:0000256" key="4">
    <source>
        <dbReference type="ARBA" id="ARBA00022980"/>
    </source>
</evidence>
<evidence type="ECO:0000256" key="5">
    <source>
        <dbReference type="ARBA" id="ARBA00023128"/>
    </source>
</evidence>
<evidence type="ECO:0000313" key="13">
    <source>
        <dbReference type="WormBase" id="SRAE_1000267600"/>
    </source>
</evidence>
<comment type="function">
    <text evidence="9">Component of the mitochondrial large ribosomal subunit (mt-LSU). The mitochondrial ribosome (mitoribosome) is a large ribonucleoprotein complex responsible for the synthesis of proteins inside mitochondria.</text>
</comment>
<keyword evidence="11" id="KW-1185">Reference proteome</keyword>
<dbReference type="GO" id="GO:0006412">
    <property type="term" value="P:translation"/>
    <property type="evidence" value="ECO:0007669"/>
    <property type="project" value="InterPro"/>
</dbReference>
<reference evidence="12" key="2">
    <citation type="submission" date="2020-12" db="UniProtKB">
        <authorList>
            <consortium name="WormBaseParasite"/>
        </authorList>
    </citation>
    <scope>IDENTIFICATION</scope>
</reference>
<dbReference type="InterPro" id="IPR011332">
    <property type="entry name" value="Ribosomal_zn-bd"/>
</dbReference>
<dbReference type="Pfam" id="PF01783">
    <property type="entry name" value="Ribosomal_L32p"/>
    <property type="match status" value="1"/>
</dbReference>
<evidence type="ECO:0000256" key="7">
    <source>
        <dbReference type="ARBA" id="ARBA00039935"/>
    </source>
</evidence>
<dbReference type="InterPro" id="IPR051991">
    <property type="entry name" value="Mitoribosomal_protein_bL32"/>
</dbReference>
<sequence length="191" mass="22182">MHYCYRMLARFNKKCEDLIRLGYNIISSNYPPIAPAFAASPSISFPSSTSSPQSYDVSQIINDMRTLLGVPKYRTSKPKKQTRKFSYLNLLKPEENLITCQFCGSYHQADTLCKTCYSKVREITNMIKSKMMEYNPYKGESQDRGIFVKYADSEEVKPEVVNGKRIIEIEKPRNSWFINIIKSEKDEKKKN</sequence>
<dbReference type="STRING" id="34506.A0A090L3X4"/>
<accession>A0A090L3X4</accession>
<keyword evidence="4 10" id="KW-0689">Ribosomal protein</keyword>
<reference evidence="10 11" key="1">
    <citation type="submission" date="2014-09" db="EMBL/GenBank/DDBJ databases">
        <authorList>
            <person name="Martin A.A."/>
        </authorList>
    </citation>
    <scope>NUCLEOTIDE SEQUENCE</scope>
    <source>
        <strain evidence="11">ED321</strain>
        <strain evidence="10">ED321 Heterogonic</strain>
    </source>
</reference>
<dbReference type="EMBL" id="LN609528">
    <property type="protein sequence ID" value="CEF64422.1"/>
    <property type="molecule type" value="Genomic_DNA"/>
</dbReference>
<dbReference type="PANTHER" id="PTHR21026:SF2">
    <property type="entry name" value="LARGE RIBOSOMAL SUBUNIT PROTEIN BL32M"/>
    <property type="match status" value="1"/>
</dbReference>
<evidence type="ECO:0000313" key="10">
    <source>
        <dbReference type="EMBL" id="CEF64422.1"/>
    </source>
</evidence>
<dbReference type="InterPro" id="IPR002677">
    <property type="entry name" value="Ribosomal_bL32"/>
</dbReference>
<evidence type="ECO:0000256" key="6">
    <source>
        <dbReference type="ARBA" id="ARBA00023274"/>
    </source>
</evidence>
<evidence type="ECO:0000256" key="9">
    <source>
        <dbReference type="ARBA" id="ARBA00045766"/>
    </source>
</evidence>
<dbReference type="PANTHER" id="PTHR21026">
    <property type="entry name" value="39S RIBOSOMAL PROTEIN L32, MITOCHONDRIAL"/>
    <property type="match status" value="1"/>
</dbReference>
<dbReference type="GO" id="GO:0003735">
    <property type="term" value="F:structural constituent of ribosome"/>
    <property type="evidence" value="ECO:0007669"/>
    <property type="project" value="InterPro"/>
</dbReference>
<name>A0A090L3X4_STRRB</name>
<dbReference type="WBParaSite" id="SRAE_1000267600.1">
    <property type="protein sequence ID" value="SRAE_1000267600.1"/>
    <property type="gene ID" value="WBGene00259292"/>
</dbReference>
<dbReference type="SUPFAM" id="SSF57829">
    <property type="entry name" value="Zn-binding ribosomal proteins"/>
    <property type="match status" value="1"/>
</dbReference>
<dbReference type="AlphaFoldDB" id="A0A090L3X4"/>
<dbReference type="OMA" id="VPKIRTC"/>
<dbReference type="RefSeq" id="XP_024503623.1">
    <property type="nucleotide sequence ID" value="XM_024649780.1"/>
</dbReference>
<evidence type="ECO:0000313" key="12">
    <source>
        <dbReference type="WBParaSite" id="SRAE_1000267600.1"/>
    </source>
</evidence>
<dbReference type="WormBase" id="SRAE_1000267600">
    <property type="protein sequence ID" value="SRP04711"/>
    <property type="gene ID" value="WBGene00259292"/>
</dbReference>
<dbReference type="GeneID" id="36376787"/>
<dbReference type="GO" id="GO:0005762">
    <property type="term" value="C:mitochondrial large ribosomal subunit"/>
    <property type="evidence" value="ECO:0007669"/>
    <property type="project" value="TreeGrafter"/>
</dbReference>
<evidence type="ECO:0000256" key="3">
    <source>
        <dbReference type="ARBA" id="ARBA00022946"/>
    </source>
</evidence>